<dbReference type="Proteomes" id="UP000094329">
    <property type="component" value="Unassembled WGS sequence"/>
</dbReference>
<gene>
    <name evidence="1" type="ORF">BGC07_16830</name>
</gene>
<dbReference type="EMBL" id="MDTU01000003">
    <property type="protein sequence ID" value="ODN41427.1"/>
    <property type="molecule type" value="Genomic_DNA"/>
</dbReference>
<accession>A0ABX2ZXU2</accession>
<evidence type="ECO:0000313" key="1">
    <source>
        <dbReference type="EMBL" id="ODN41427.1"/>
    </source>
</evidence>
<evidence type="ECO:0000313" key="2">
    <source>
        <dbReference type="Proteomes" id="UP000094329"/>
    </source>
</evidence>
<protein>
    <submittedName>
        <fullName evidence="1">Uncharacterized protein</fullName>
    </submittedName>
</protein>
<reference evidence="1 2" key="1">
    <citation type="submission" date="2016-08" db="EMBL/GenBank/DDBJ databases">
        <title>Draft genome sequence of Candidatus Piscirickettsia litoralis, from seawater.</title>
        <authorList>
            <person name="Wan X."/>
            <person name="Lee A.J."/>
            <person name="Hou S."/>
            <person name="Donachie S.P."/>
        </authorList>
    </citation>
    <scope>NUCLEOTIDE SEQUENCE [LARGE SCALE GENOMIC DNA]</scope>
    <source>
        <strain evidence="1 2">Y2</strain>
    </source>
</reference>
<keyword evidence="2" id="KW-1185">Reference proteome</keyword>
<sequence>MAAGDASKTWFDEVITELKKKWKSSMDWEQLIALGKQLTALRDKIREDRKILGPRMKCHSCGGHHHMNPTAVTVRAIIFALHTHKLISADKLAELEKSWKSYQRKHKLTGAGDPKPVKTA</sequence>
<proteinExistence type="predicted"/>
<organism evidence="1 2">
    <name type="scientific">Piscirickettsia litoralis</name>
    <dbReference type="NCBI Taxonomy" id="1891921"/>
    <lineage>
        <taxon>Bacteria</taxon>
        <taxon>Pseudomonadati</taxon>
        <taxon>Pseudomonadota</taxon>
        <taxon>Gammaproteobacteria</taxon>
        <taxon>Thiotrichales</taxon>
        <taxon>Piscirickettsiaceae</taxon>
        <taxon>Piscirickettsia</taxon>
    </lineage>
</organism>
<name>A0ABX2ZXU2_9GAMM</name>
<comment type="caution">
    <text evidence="1">The sequence shown here is derived from an EMBL/GenBank/DDBJ whole genome shotgun (WGS) entry which is preliminary data.</text>
</comment>
<dbReference type="RefSeq" id="WP_069314220.1">
    <property type="nucleotide sequence ID" value="NZ_MDTU01000003.1"/>
</dbReference>